<dbReference type="GeneID" id="112684556"/>
<sequence length="868" mass="99810">MMSPNHGTLLSHCKSTSYLQKNSVKRSIFASGTDCDVANNDISFKRKKIDVNSQIDINHAIQTTSNGYMTRNRLKKELTKDNESDLNVKKTKSKADISTNNSRKIKNKKKSATTAFKRKLDLGYVFTCDILSQCPEHHQATQNKKNTPSLFESDSESEVDYFQINNIKNEVESKSMSIFESELNCPTLLKNSGLKTYFNKKSYFNKKLNITPPKVVKTNYKIESSSNLSNQIIKFNENMDDLSELSNLNTMNSIKKNSNDEEAMVVTEEFIRHLEQEFCMENTYCKQEKSEENKVKSYKSELSSSNFINNIVGDECSKSSSLEQNIDLNELVDSKSLSFETSGVTEHNLSSIFDIPIINNTLIKKGANLNLNGNNENCIPYQTSRTPMKNIEVHNILSNNFENGASDQSIDNHLVPEKKIFHISQINELQALKLSNVTTHENKNDGKRKFETLISGTKNDDVNCMIKNSLKKSKNEKFDSMCHCKNYYSFNRNANKILTSKINHFVFNTNAEKYRQKVLHQKYLEANILKMLINEDNKNIIKLEKLTPLSNSILNNMNYEKKIHVNDNDHIETNILNMLKDVYVDFEYVSEYCEDNKDDTSFELQLIDKNVHTSKNKPIENNITSKNEPTLTIMPYEENYLDSGEKNNCYNDDTSNITTVNMPPVLLTPYEEINVDSGEQKNSETLNNTKPIKSDNFKSCLESNEKCSKNQTNNHDNSSNITTLNIPPVHIVPYEEINLDFGKQKNNYDFQISTTEQKEFNKDNIFCETNSNLSMNYVNNIEYNCMHSNTDQTYDIKIEDLKYNSDIDIKPFNFCLTNNDPILMSENYEECENVKPFQNRSTKCNIISIQTEITYGVKEGEKINSFIK</sequence>
<organism evidence="2 3">
    <name type="scientific">Sipha flava</name>
    <name type="common">yellow sugarcane aphid</name>
    <dbReference type="NCBI Taxonomy" id="143950"/>
    <lineage>
        <taxon>Eukaryota</taxon>
        <taxon>Metazoa</taxon>
        <taxon>Ecdysozoa</taxon>
        <taxon>Arthropoda</taxon>
        <taxon>Hexapoda</taxon>
        <taxon>Insecta</taxon>
        <taxon>Pterygota</taxon>
        <taxon>Neoptera</taxon>
        <taxon>Paraneoptera</taxon>
        <taxon>Hemiptera</taxon>
        <taxon>Sternorrhyncha</taxon>
        <taxon>Aphidomorpha</taxon>
        <taxon>Aphidoidea</taxon>
        <taxon>Aphididae</taxon>
        <taxon>Sipha</taxon>
    </lineage>
</organism>
<dbReference type="RefSeq" id="XP_025411914.1">
    <property type="nucleotide sequence ID" value="XM_025556129.1"/>
</dbReference>
<proteinExistence type="predicted"/>
<feature type="region of interest" description="Disordered" evidence="1">
    <location>
        <begin position="80"/>
        <end position="104"/>
    </location>
</feature>
<gene>
    <name evidence="3" type="primary">LOC112684556</name>
</gene>
<evidence type="ECO:0000313" key="3">
    <source>
        <dbReference type="RefSeq" id="XP_025411914.1"/>
    </source>
</evidence>
<dbReference type="Proteomes" id="UP000694846">
    <property type="component" value="Unplaced"/>
</dbReference>
<protein>
    <submittedName>
        <fullName evidence="3">Protein PF14_0175-like</fullName>
    </submittedName>
</protein>
<dbReference type="AlphaFoldDB" id="A0A8B8FLW3"/>
<reference evidence="3" key="1">
    <citation type="submission" date="2025-08" db="UniProtKB">
        <authorList>
            <consortium name="RefSeq"/>
        </authorList>
    </citation>
    <scope>IDENTIFICATION</scope>
    <source>
        <tissue evidence="3">Whole body</tissue>
    </source>
</reference>
<dbReference type="OrthoDB" id="6623900at2759"/>
<evidence type="ECO:0000313" key="2">
    <source>
        <dbReference type="Proteomes" id="UP000694846"/>
    </source>
</evidence>
<name>A0A8B8FLW3_9HEMI</name>
<evidence type="ECO:0000256" key="1">
    <source>
        <dbReference type="SAM" id="MobiDB-lite"/>
    </source>
</evidence>
<accession>A0A8B8FLW3</accession>
<keyword evidence="2" id="KW-1185">Reference proteome</keyword>